<dbReference type="InterPro" id="IPR036291">
    <property type="entry name" value="NAD(P)-bd_dom_sf"/>
</dbReference>
<dbReference type="SUPFAM" id="SSF51735">
    <property type="entry name" value="NAD(P)-binding Rossmann-fold domains"/>
    <property type="match status" value="1"/>
</dbReference>
<comment type="caution">
    <text evidence="7">The sequence shown here is derived from an EMBL/GenBank/DDBJ whole genome shotgun (WGS) entry which is preliminary data.</text>
</comment>
<dbReference type="InterPro" id="IPR011032">
    <property type="entry name" value="GroES-like_sf"/>
</dbReference>
<dbReference type="InterPro" id="IPR002364">
    <property type="entry name" value="Quin_OxRdtase/zeta-crystal_CS"/>
</dbReference>
<dbReference type="Gene3D" id="3.90.180.10">
    <property type="entry name" value="Medium-chain alcohol dehydrogenases, catalytic domain"/>
    <property type="match status" value="1"/>
</dbReference>
<dbReference type="GO" id="GO:0070402">
    <property type="term" value="F:NADPH binding"/>
    <property type="evidence" value="ECO:0007669"/>
    <property type="project" value="TreeGrafter"/>
</dbReference>
<dbReference type="FunFam" id="3.40.50.720:FF:000053">
    <property type="entry name" value="Quinone oxidoreductase 1"/>
    <property type="match status" value="1"/>
</dbReference>
<reference evidence="7 8" key="1">
    <citation type="submission" date="2015-09" db="EMBL/GenBank/DDBJ databases">
        <title>Genome announcement of multiple Pseudomonas syringae strains.</title>
        <authorList>
            <person name="Thakur S."/>
            <person name="Wang P.W."/>
            <person name="Gong Y."/>
            <person name="Weir B.S."/>
            <person name="Guttman D.S."/>
        </authorList>
    </citation>
    <scope>NUCLEOTIDE SEQUENCE [LARGE SCALE GENOMIC DNA]</scope>
    <source>
        <strain evidence="7 8">ICMP3956</strain>
    </source>
</reference>
<evidence type="ECO:0000256" key="1">
    <source>
        <dbReference type="ARBA" id="ARBA00010371"/>
    </source>
</evidence>
<evidence type="ECO:0000256" key="5">
    <source>
        <dbReference type="ARBA" id="ARBA00048980"/>
    </source>
</evidence>
<dbReference type="InterPro" id="IPR013149">
    <property type="entry name" value="ADH-like_C"/>
</dbReference>
<sequence length="350" mass="37314">MAVDEGLGKELDRRFAVSLIIMERTMAKRIQFSTVGGPEVLEYIDFEPEALGPKEVLVRNKAIGLNFIDTYYRSGLYPAPELPSGLGTEGAGVVEYVGDEVTRFAVGDRVAYGTGPLGSYSDVHALPEANLVKLPDAISFEQAAAVILKGLTVQYLLRQTYQVKPGEIILFHAAAGGVGSLACQWAKALGAKLIGTVSTPEKAAHAKALGAWETIDYSHEDVAKRVLELTDGQKCPVVYDGVGKYTWLTSLDCVAPRGLMVSFGNASGAVSGVNLGILSQKGSLYVTRPTLGSYANNAQNLQTMADELFDMLASGKLKVGEIKQYALADAAQAHIELSARRTTGSTILIP</sequence>
<dbReference type="Gene3D" id="3.40.50.720">
    <property type="entry name" value="NAD(P)-binding Rossmann-like Domain"/>
    <property type="match status" value="1"/>
</dbReference>
<dbReference type="InterPro" id="IPR013154">
    <property type="entry name" value="ADH-like_N"/>
</dbReference>
<dbReference type="PANTHER" id="PTHR48106:SF13">
    <property type="entry name" value="QUINONE OXIDOREDUCTASE-RELATED"/>
    <property type="match status" value="1"/>
</dbReference>
<evidence type="ECO:0000256" key="2">
    <source>
        <dbReference type="ARBA" id="ARBA00022857"/>
    </source>
</evidence>
<dbReference type="PANTHER" id="PTHR48106">
    <property type="entry name" value="QUINONE OXIDOREDUCTASE PIG3-RELATED"/>
    <property type="match status" value="1"/>
</dbReference>
<dbReference type="InterPro" id="IPR020843">
    <property type="entry name" value="ER"/>
</dbReference>
<feature type="domain" description="Enoyl reductase (ER)" evidence="6">
    <location>
        <begin position="36"/>
        <end position="348"/>
    </location>
</feature>
<dbReference type="GO" id="GO:0008270">
    <property type="term" value="F:zinc ion binding"/>
    <property type="evidence" value="ECO:0007669"/>
    <property type="project" value="InterPro"/>
</dbReference>
<evidence type="ECO:0000259" key="6">
    <source>
        <dbReference type="SMART" id="SM00829"/>
    </source>
</evidence>
<name>A0A0P9XQ92_9PSED</name>
<dbReference type="GO" id="GO:0035925">
    <property type="term" value="F:mRNA 3'-UTR AU-rich region binding"/>
    <property type="evidence" value="ECO:0007669"/>
    <property type="project" value="TreeGrafter"/>
</dbReference>
<dbReference type="PROSITE" id="PS01162">
    <property type="entry name" value="QOR_ZETA_CRYSTAL"/>
    <property type="match status" value="1"/>
</dbReference>
<dbReference type="PATRIC" id="fig|251707.3.peg.4599"/>
<evidence type="ECO:0000256" key="4">
    <source>
        <dbReference type="ARBA" id="ARBA00038919"/>
    </source>
</evidence>
<keyword evidence="2" id="KW-0521">NADP</keyword>
<dbReference type="EMBL" id="LJRC01000177">
    <property type="protein sequence ID" value="KPY34961.1"/>
    <property type="molecule type" value="Genomic_DNA"/>
</dbReference>
<dbReference type="GO" id="GO:0005829">
    <property type="term" value="C:cytosol"/>
    <property type="evidence" value="ECO:0007669"/>
    <property type="project" value="TreeGrafter"/>
</dbReference>
<dbReference type="CDD" id="cd05286">
    <property type="entry name" value="QOR2"/>
    <property type="match status" value="1"/>
</dbReference>
<organism evidence="7 8">
    <name type="scientific">Pseudomonas syringae pv. primulae</name>
    <dbReference type="NCBI Taxonomy" id="251707"/>
    <lineage>
        <taxon>Bacteria</taxon>
        <taxon>Pseudomonadati</taxon>
        <taxon>Pseudomonadota</taxon>
        <taxon>Gammaproteobacteria</taxon>
        <taxon>Pseudomonadales</taxon>
        <taxon>Pseudomonadaceae</taxon>
        <taxon>Pseudomonas</taxon>
    </lineage>
</organism>
<dbReference type="SMART" id="SM00829">
    <property type="entry name" value="PKS_ER"/>
    <property type="match status" value="1"/>
</dbReference>
<dbReference type="AlphaFoldDB" id="A0A0P9XQ92"/>
<dbReference type="Pfam" id="PF00107">
    <property type="entry name" value="ADH_zinc_N"/>
    <property type="match status" value="1"/>
</dbReference>
<comment type="similarity">
    <text evidence="1">Belongs to the zinc-containing alcohol dehydrogenase family. Quinone oxidoreductase subfamily.</text>
</comment>
<accession>A0A0P9XQ92</accession>
<dbReference type="NCBIfam" id="NF008024">
    <property type="entry name" value="PRK10754.1"/>
    <property type="match status" value="1"/>
</dbReference>
<evidence type="ECO:0000313" key="8">
    <source>
        <dbReference type="Proteomes" id="UP000050562"/>
    </source>
</evidence>
<dbReference type="SUPFAM" id="SSF50129">
    <property type="entry name" value="GroES-like"/>
    <property type="match status" value="1"/>
</dbReference>
<evidence type="ECO:0000256" key="3">
    <source>
        <dbReference type="ARBA" id="ARBA00023002"/>
    </source>
</evidence>
<comment type="catalytic activity">
    <reaction evidence="5">
        <text>2 a quinone + NADPH + H(+) = 2 a 1,4-benzosemiquinone + NADP(+)</text>
        <dbReference type="Rhea" id="RHEA:14269"/>
        <dbReference type="ChEBI" id="CHEBI:15378"/>
        <dbReference type="ChEBI" id="CHEBI:57783"/>
        <dbReference type="ChEBI" id="CHEBI:58349"/>
        <dbReference type="ChEBI" id="CHEBI:132124"/>
        <dbReference type="ChEBI" id="CHEBI:134225"/>
        <dbReference type="EC" id="1.6.5.5"/>
    </reaction>
</comment>
<gene>
    <name evidence="7" type="ORF">ALO52_04980</name>
</gene>
<dbReference type="Proteomes" id="UP000050562">
    <property type="component" value="Unassembled WGS sequence"/>
</dbReference>
<keyword evidence="3" id="KW-0560">Oxidoreductase</keyword>
<dbReference type="InterPro" id="IPR047618">
    <property type="entry name" value="QOR-like"/>
</dbReference>
<dbReference type="GO" id="GO:0003960">
    <property type="term" value="F:quinone reductase (NADPH) activity"/>
    <property type="evidence" value="ECO:0007669"/>
    <property type="project" value="UniProtKB-EC"/>
</dbReference>
<evidence type="ECO:0000313" key="7">
    <source>
        <dbReference type="EMBL" id="KPY34961.1"/>
    </source>
</evidence>
<dbReference type="EC" id="1.6.5.5" evidence="4"/>
<dbReference type="Pfam" id="PF08240">
    <property type="entry name" value="ADH_N"/>
    <property type="match status" value="1"/>
</dbReference>
<proteinExistence type="inferred from homology"/>
<protein>
    <recommendedName>
        <fullName evidence="4">NADPH:quinone reductase</fullName>
        <ecNumber evidence="4">1.6.5.5</ecNumber>
    </recommendedName>
</protein>